<evidence type="ECO:0000256" key="1">
    <source>
        <dbReference type="SAM" id="Phobius"/>
    </source>
</evidence>
<keyword evidence="1" id="KW-0472">Membrane</keyword>
<evidence type="ECO:0000313" key="3">
    <source>
        <dbReference type="Proteomes" id="UP000719766"/>
    </source>
</evidence>
<proteinExistence type="predicted"/>
<organism evidence="2 3">
    <name type="scientific">Suillus plorans</name>
    <dbReference type="NCBI Taxonomy" id="116603"/>
    <lineage>
        <taxon>Eukaryota</taxon>
        <taxon>Fungi</taxon>
        <taxon>Dikarya</taxon>
        <taxon>Basidiomycota</taxon>
        <taxon>Agaricomycotina</taxon>
        <taxon>Agaricomycetes</taxon>
        <taxon>Agaricomycetidae</taxon>
        <taxon>Boletales</taxon>
        <taxon>Suillineae</taxon>
        <taxon>Suillaceae</taxon>
        <taxon>Suillus</taxon>
    </lineage>
</organism>
<name>A0A9P7E303_9AGAM</name>
<dbReference type="Proteomes" id="UP000719766">
    <property type="component" value="Unassembled WGS sequence"/>
</dbReference>
<dbReference type="GeneID" id="64603616"/>
<sequence>MVTKTMHRFTWLSAGGSKPNSRSSVIAFMDHFPARFRHSPTIIAKHSSSLRAPLLAPSLAVVFVARKTLTLVLFFSNTVTVCVACCRYCVRILLTFVILKWPSVCSLGCPMSLFHVWIAKFCSQLLVFVPWFAARVALLLTYYQTFASTSGCGQCHPVVHSHSHTKTGNARLVLTFKNAFCFYSRPALNHHQFPSEDEITV</sequence>
<keyword evidence="1" id="KW-0812">Transmembrane</keyword>
<evidence type="ECO:0000313" key="2">
    <source>
        <dbReference type="EMBL" id="KAG1809984.1"/>
    </source>
</evidence>
<dbReference type="RefSeq" id="XP_041167649.1">
    <property type="nucleotide sequence ID" value="XM_041309852.1"/>
</dbReference>
<comment type="caution">
    <text evidence="2">The sequence shown here is derived from an EMBL/GenBank/DDBJ whole genome shotgun (WGS) entry which is preliminary data.</text>
</comment>
<keyword evidence="1" id="KW-1133">Transmembrane helix</keyword>
<gene>
    <name evidence="2" type="ORF">HD556DRAFT_19150</name>
</gene>
<accession>A0A9P7E303</accession>
<feature type="transmembrane region" description="Helical" evidence="1">
    <location>
        <begin position="71"/>
        <end position="90"/>
    </location>
</feature>
<protein>
    <submittedName>
        <fullName evidence="2">Uncharacterized protein</fullName>
    </submittedName>
</protein>
<feature type="transmembrane region" description="Helical" evidence="1">
    <location>
        <begin position="125"/>
        <end position="143"/>
    </location>
</feature>
<reference evidence="2" key="1">
    <citation type="journal article" date="2020" name="New Phytol.">
        <title>Comparative genomics reveals dynamic genome evolution in host specialist ectomycorrhizal fungi.</title>
        <authorList>
            <person name="Lofgren L.A."/>
            <person name="Nguyen N.H."/>
            <person name="Vilgalys R."/>
            <person name="Ruytinx J."/>
            <person name="Liao H.L."/>
            <person name="Branco S."/>
            <person name="Kuo A."/>
            <person name="LaButti K."/>
            <person name="Lipzen A."/>
            <person name="Andreopoulos W."/>
            <person name="Pangilinan J."/>
            <person name="Riley R."/>
            <person name="Hundley H."/>
            <person name="Na H."/>
            <person name="Barry K."/>
            <person name="Grigoriev I.V."/>
            <person name="Stajich J.E."/>
            <person name="Kennedy P.G."/>
        </authorList>
    </citation>
    <scope>NUCLEOTIDE SEQUENCE</scope>
    <source>
        <strain evidence="2">S12</strain>
    </source>
</reference>
<dbReference type="AlphaFoldDB" id="A0A9P7E303"/>
<keyword evidence="3" id="KW-1185">Reference proteome</keyword>
<dbReference type="EMBL" id="JABBWE010000001">
    <property type="protein sequence ID" value="KAG1809984.1"/>
    <property type="molecule type" value="Genomic_DNA"/>
</dbReference>